<keyword evidence="2" id="KW-0732">Signal</keyword>
<dbReference type="Gene3D" id="3.40.50.1820">
    <property type="entry name" value="alpha/beta hydrolase"/>
    <property type="match status" value="1"/>
</dbReference>
<feature type="signal peptide" evidence="2">
    <location>
        <begin position="1"/>
        <end position="20"/>
    </location>
</feature>
<accession>A0AB74UTF1</accession>
<dbReference type="SUPFAM" id="SSF82171">
    <property type="entry name" value="DPP6 N-terminal domain-like"/>
    <property type="match status" value="1"/>
</dbReference>
<dbReference type="PANTHER" id="PTHR42776">
    <property type="entry name" value="SERINE PEPTIDASE S9 FAMILY MEMBER"/>
    <property type="match status" value="1"/>
</dbReference>
<evidence type="ECO:0000256" key="1">
    <source>
        <dbReference type="ARBA" id="ARBA00022801"/>
    </source>
</evidence>
<evidence type="ECO:0000313" key="4">
    <source>
        <dbReference type="EMBL" id="XIA17997.1"/>
    </source>
</evidence>
<name>A0AB74UTF1_9GAMM</name>
<dbReference type="GO" id="GO:0006508">
    <property type="term" value="P:proteolysis"/>
    <property type="evidence" value="ECO:0007669"/>
    <property type="project" value="InterPro"/>
</dbReference>
<dbReference type="RefSeq" id="WP_395120884.1">
    <property type="nucleotide sequence ID" value="NZ_CP170721.1"/>
</dbReference>
<dbReference type="InterPro" id="IPR001375">
    <property type="entry name" value="Peptidase_S9_cat"/>
</dbReference>
<dbReference type="SUPFAM" id="SSF53474">
    <property type="entry name" value="alpha/beta-Hydrolases"/>
    <property type="match status" value="1"/>
</dbReference>
<dbReference type="Pfam" id="PF00326">
    <property type="entry name" value="Peptidase_S9"/>
    <property type="match status" value="1"/>
</dbReference>
<organism evidence="4">
    <name type="scientific">Rhodanobacter sp. FW102-FHT14D07</name>
    <dbReference type="NCBI Taxonomy" id="3351462"/>
    <lineage>
        <taxon>Bacteria</taxon>
        <taxon>Pseudomonadati</taxon>
        <taxon>Pseudomonadota</taxon>
        <taxon>Gammaproteobacteria</taxon>
        <taxon>Lysobacterales</taxon>
        <taxon>Rhodanobacteraceae</taxon>
        <taxon>Rhodanobacter</taxon>
    </lineage>
</organism>
<dbReference type="AlphaFoldDB" id="A0AB74UTF1"/>
<feature type="chain" id="PRO_5044495944" evidence="2">
    <location>
        <begin position="21"/>
        <end position="657"/>
    </location>
</feature>
<dbReference type="InterPro" id="IPR029058">
    <property type="entry name" value="AB_hydrolase_fold"/>
</dbReference>
<proteinExistence type="predicted"/>
<dbReference type="PANTHER" id="PTHR42776:SF27">
    <property type="entry name" value="DIPEPTIDYL PEPTIDASE FAMILY MEMBER 6"/>
    <property type="match status" value="1"/>
</dbReference>
<gene>
    <name evidence="4" type="ORF">ACFYG5_15725</name>
</gene>
<feature type="domain" description="Peptidase S9 prolyl oligopeptidase catalytic" evidence="3">
    <location>
        <begin position="439"/>
        <end position="648"/>
    </location>
</feature>
<evidence type="ECO:0000256" key="2">
    <source>
        <dbReference type="SAM" id="SignalP"/>
    </source>
</evidence>
<protein>
    <submittedName>
        <fullName evidence="4">Alpha/beta fold hydrolase</fullName>
    </submittedName>
</protein>
<dbReference type="EMBL" id="CP170721">
    <property type="protein sequence ID" value="XIA17997.1"/>
    <property type="molecule type" value="Genomic_DNA"/>
</dbReference>
<sequence>MDTRRWLVALVLLCATFLHAEPVPLADLARHMQYEAVKISPDGKYLATTALVDGHSLLALIRLADKKGQLIRQRNEDAVTDFWWISPTRVVYTVGTRLGGYDRPLPTGELYAVNADGTGSTMLYGFRKDGMTTGTLVKQVVSERGSAEFIGTIAGDPKHILVATRLWDANGKHGVFATASRMDVRTGKLREIITAPMRDAFFVGDHQGRIRFAWGEDEQGDVRVFQLPLGGGDWKPMPELGASHSVPIAFDRDDSGAYFSCPAPSGGFGICRWSEDKPTLQEVWSNPTVESDGLLQGLAEDDIAGVAYMDGRAGIAPFDMQSPAARMLVALMKQFPGESVRFVSGTSDGSLSVMLVEADADPGTFYLFDAKAARLTPLLKRAPWINPQSMATKQPFEFAARDGMKLQGYLSYPPGHEQDKHLPTVVMVHGGPFSVRDRWEYDADVQALATRGYVVVQVNFRGSGGYGYAFEQAGWREWGGKMQDDVTDATRWAIAQGIADPQRLCIYGASYGGYAALEGAVKEPDLYQCAIGYVGIYDLPLMYRRGDIPETVSGENYLKRQLGDDMAQLAQRSPINQLDALKARVMLVVGGQDRRVPPIQGTNLHEALLKRHVPHVWLEKPGEMHGFYDEANVAELYGKMLDFIGSSIGPGVTAGGK</sequence>
<evidence type="ECO:0000259" key="3">
    <source>
        <dbReference type="Pfam" id="PF00326"/>
    </source>
</evidence>
<dbReference type="GO" id="GO:0004252">
    <property type="term" value="F:serine-type endopeptidase activity"/>
    <property type="evidence" value="ECO:0007669"/>
    <property type="project" value="TreeGrafter"/>
</dbReference>
<reference evidence="4" key="1">
    <citation type="submission" date="2024-10" db="EMBL/GenBank/DDBJ databases">
        <authorList>
            <person name="Lesea H.P."/>
            <person name="Kuehl J.V."/>
            <person name="Chandonia J.-M."/>
        </authorList>
    </citation>
    <scope>NUCLEOTIDE SEQUENCE</scope>
    <source>
        <strain evidence="4">FW102-FHT14D07</strain>
    </source>
</reference>
<keyword evidence="1 4" id="KW-0378">Hydrolase</keyword>